<evidence type="ECO:0000313" key="3">
    <source>
        <dbReference type="Proteomes" id="UP000540656"/>
    </source>
</evidence>
<dbReference type="EC" id="4.2.1.17" evidence="2"/>
<dbReference type="InterPro" id="IPR001753">
    <property type="entry name" value="Enoyl-CoA_hydra/iso"/>
</dbReference>
<keyword evidence="2" id="KW-0456">Lyase</keyword>
<comment type="caution">
    <text evidence="2">The sequence shown here is derived from an EMBL/GenBank/DDBJ whole genome shotgun (WGS) entry which is preliminary data.</text>
</comment>
<sequence length="249" mass="26061">MTELVHYAAADGIATLTLDSPHNRNALSRKLVSEFYAGLDQAGADDSVKVVVVRAEGRTFCSGADLSEAADGSMEEGALAIVALQRRIVEFPKPVLTRLHGAVRAGGIGIVAASDIAISAEDATYAFTEVKLALTPAAISLTVLPRMTDRAAALTFLTGETFTGDTAAQMGLVTKAVPEADLDDTVAAICAQLVTGHPQGLRETKALLGRHLVENIEANGADLSKLSARLFGSDAAREAMLAFLSRKKK</sequence>
<organism evidence="2 3">
    <name type="scientific">Nocardioides daedukensis</name>
    <dbReference type="NCBI Taxonomy" id="634462"/>
    <lineage>
        <taxon>Bacteria</taxon>
        <taxon>Bacillati</taxon>
        <taxon>Actinomycetota</taxon>
        <taxon>Actinomycetes</taxon>
        <taxon>Propionibacteriales</taxon>
        <taxon>Nocardioidaceae</taxon>
        <taxon>Nocardioides</taxon>
    </lineage>
</organism>
<dbReference type="Pfam" id="PF00378">
    <property type="entry name" value="ECH_1"/>
    <property type="match status" value="1"/>
</dbReference>
<dbReference type="GO" id="GO:0004300">
    <property type="term" value="F:enoyl-CoA hydratase activity"/>
    <property type="evidence" value="ECO:0007669"/>
    <property type="project" value="UniProtKB-EC"/>
</dbReference>
<keyword evidence="3" id="KW-1185">Reference proteome</keyword>
<dbReference type="CDD" id="cd06558">
    <property type="entry name" value="crotonase-like"/>
    <property type="match status" value="1"/>
</dbReference>
<dbReference type="Gene3D" id="1.10.12.10">
    <property type="entry name" value="Lyase 2-enoyl-coa Hydratase, Chain A, domain 2"/>
    <property type="match status" value="1"/>
</dbReference>
<dbReference type="Gene3D" id="3.90.226.10">
    <property type="entry name" value="2-enoyl-CoA Hydratase, Chain A, domain 1"/>
    <property type="match status" value="1"/>
</dbReference>
<dbReference type="RefSeq" id="WP_179502160.1">
    <property type="nucleotide sequence ID" value="NZ_JACCAA010000001.1"/>
</dbReference>
<dbReference type="InterPro" id="IPR051683">
    <property type="entry name" value="Enoyl-CoA_Hydratase/Isomerase"/>
</dbReference>
<dbReference type="InterPro" id="IPR014748">
    <property type="entry name" value="Enoyl-CoA_hydra_C"/>
</dbReference>
<dbReference type="SUPFAM" id="SSF52096">
    <property type="entry name" value="ClpP/crotonase"/>
    <property type="match status" value="1"/>
</dbReference>
<dbReference type="PANTHER" id="PTHR42964:SF1">
    <property type="entry name" value="POLYKETIDE BIOSYNTHESIS ENOYL-COA HYDRATASE PKSH-RELATED"/>
    <property type="match status" value="1"/>
</dbReference>
<gene>
    <name evidence="2" type="ORF">BJ980_001991</name>
</gene>
<reference evidence="2 3" key="1">
    <citation type="submission" date="2020-07" db="EMBL/GenBank/DDBJ databases">
        <title>Sequencing the genomes of 1000 actinobacteria strains.</title>
        <authorList>
            <person name="Klenk H.-P."/>
        </authorList>
    </citation>
    <scope>NUCLEOTIDE SEQUENCE [LARGE SCALE GENOMIC DNA]</scope>
    <source>
        <strain evidence="2 3">DSM 23819</strain>
    </source>
</reference>
<evidence type="ECO:0000256" key="1">
    <source>
        <dbReference type="ARBA" id="ARBA00005254"/>
    </source>
</evidence>
<dbReference type="PANTHER" id="PTHR42964">
    <property type="entry name" value="ENOYL-COA HYDRATASE"/>
    <property type="match status" value="1"/>
</dbReference>
<comment type="similarity">
    <text evidence="1">Belongs to the enoyl-CoA hydratase/isomerase family.</text>
</comment>
<dbReference type="AlphaFoldDB" id="A0A7Y9UNZ9"/>
<dbReference type="NCBIfam" id="NF005879">
    <property type="entry name" value="PRK07827.1"/>
    <property type="match status" value="1"/>
</dbReference>
<dbReference type="InterPro" id="IPR029045">
    <property type="entry name" value="ClpP/crotonase-like_dom_sf"/>
</dbReference>
<dbReference type="GO" id="GO:0004490">
    <property type="term" value="F:methylglutaconyl-CoA hydratase activity"/>
    <property type="evidence" value="ECO:0007669"/>
    <property type="project" value="UniProtKB-EC"/>
</dbReference>
<name>A0A7Y9UNZ9_9ACTN</name>
<protein>
    <submittedName>
        <fullName evidence="2">Enoyl-CoA hydratase/methylglutaconyl-CoA hydratase</fullName>
        <ecNumber evidence="2">4.2.1.17</ecNumber>
        <ecNumber evidence="2">4.2.1.18</ecNumber>
    </submittedName>
</protein>
<evidence type="ECO:0000313" key="2">
    <source>
        <dbReference type="EMBL" id="NYG59068.1"/>
    </source>
</evidence>
<proteinExistence type="inferred from homology"/>
<dbReference type="EMBL" id="JACCAA010000001">
    <property type="protein sequence ID" value="NYG59068.1"/>
    <property type="molecule type" value="Genomic_DNA"/>
</dbReference>
<dbReference type="Proteomes" id="UP000540656">
    <property type="component" value="Unassembled WGS sequence"/>
</dbReference>
<dbReference type="EC" id="4.2.1.18" evidence="2"/>
<accession>A0A7Y9UNZ9</accession>